<keyword evidence="1" id="KW-1133">Transmembrane helix</keyword>
<feature type="transmembrane region" description="Helical" evidence="1">
    <location>
        <begin position="31"/>
        <end position="49"/>
    </location>
</feature>
<name>A0A931J7X8_9BURK</name>
<reference evidence="2" key="1">
    <citation type="submission" date="2020-12" db="EMBL/GenBank/DDBJ databases">
        <title>The genome sequence of Inhella sp. 1Y17.</title>
        <authorList>
            <person name="Liu Y."/>
        </authorList>
    </citation>
    <scope>NUCLEOTIDE SEQUENCE</scope>
    <source>
        <strain evidence="2">1Y17</strain>
    </source>
</reference>
<feature type="transmembrane region" description="Helical" evidence="1">
    <location>
        <begin position="217"/>
        <end position="237"/>
    </location>
</feature>
<feature type="transmembrane region" description="Helical" evidence="1">
    <location>
        <begin position="360"/>
        <end position="379"/>
    </location>
</feature>
<evidence type="ECO:0000256" key="1">
    <source>
        <dbReference type="SAM" id="Phobius"/>
    </source>
</evidence>
<keyword evidence="1" id="KW-0812">Transmembrane</keyword>
<dbReference type="RefSeq" id="WP_198111773.1">
    <property type="nucleotide sequence ID" value="NZ_JAEDAK010000009.1"/>
</dbReference>
<feature type="transmembrane region" description="Helical" evidence="1">
    <location>
        <begin position="94"/>
        <end position="111"/>
    </location>
</feature>
<feature type="transmembrane region" description="Helical" evidence="1">
    <location>
        <begin position="56"/>
        <end position="74"/>
    </location>
</feature>
<proteinExistence type="predicted"/>
<sequence>MALIGLNLLLLAWLMGRLTHDALHPAVGFPAVWGLVLLLIAAAQAWGYHAVAAPALLLYLAGAACFALGAWQGAAVVPAQAPPAPLAPTFWRRLAWLCLALHALGLPLAWAEMQAIGAMGGSNDLLALAFQLRVQAVSGEATLGPVAGNYLVLGLILIPLLALGALQRALSWTCVALLALPWVAGNLLANGRAPLVLLVLVLLYLRLLQPERLRLRGLLVLVGIGLTLFAAGAVLVGKEGIDLAGDPAEIAALVGKNLADYLLQGPILFSAWWEQPQLLVPSWDPLRVPCLALQPLGWCEAGPLHQEYLPFGEGERLGNVYSIYFSWLPGYGWAGALAGLWAYGLWAGQHHQRARQGGSLLQQLMGANLAAAVVLSVFLDNFLPQLNFLAKLALVAWALPRLLGGRQEQPCPA</sequence>
<keyword evidence="3" id="KW-1185">Reference proteome</keyword>
<dbReference type="Proteomes" id="UP000613266">
    <property type="component" value="Unassembled WGS sequence"/>
</dbReference>
<accession>A0A931J7X8</accession>
<keyword evidence="1" id="KW-0472">Membrane</keyword>
<dbReference type="AlphaFoldDB" id="A0A931J7X8"/>
<gene>
    <name evidence="2" type="ORF">I7X39_13940</name>
</gene>
<feature type="transmembrane region" description="Helical" evidence="1">
    <location>
        <begin position="330"/>
        <end position="348"/>
    </location>
</feature>
<evidence type="ECO:0000313" key="2">
    <source>
        <dbReference type="EMBL" id="MBH9578002.1"/>
    </source>
</evidence>
<comment type="caution">
    <text evidence="2">The sequence shown here is derived from an EMBL/GenBank/DDBJ whole genome shotgun (WGS) entry which is preliminary data.</text>
</comment>
<evidence type="ECO:0000313" key="3">
    <source>
        <dbReference type="Proteomes" id="UP000613266"/>
    </source>
</evidence>
<organism evidence="2 3">
    <name type="scientific">Inhella proteolytica</name>
    <dbReference type="NCBI Taxonomy" id="2795029"/>
    <lineage>
        <taxon>Bacteria</taxon>
        <taxon>Pseudomonadati</taxon>
        <taxon>Pseudomonadota</taxon>
        <taxon>Betaproteobacteria</taxon>
        <taxon>Burkholderiales</taxon>
        <taxon>Sphaerotilaceae</taxon>
        <taxon>Inhella</taxon>
    </lineage>
</organism>
<feature type="transmembrane region" description="Helical" evidence="1">
    <location>
        <begin position="150"/>
        <end position="170"/>
    </location>
</feature>
<dbReference type="EMBL" id="JAEDAK010000009">
    <property type="protein sequence ID" value="MBH9578002.1"/>
    <property type="molecule type" value="Genomic_DNA"/>
</dbReference>
<feature type="transmembrane region" description="Helical" evidence="1">
    <location>
        <begin position="182"/>
        <end position="205"/>
    </location>
</feature>
<protein>
    <recommendedName>
        <fullName evidence="4">Oligosaccharide repeat unit polymerase</fullName>
    </recommendedName>
</protein>
<evidence type="ECO:0008006" key="4">
    <source>
        <dbReference type="Google" id="ProtNLM"/>
    </source>
</evidence>